<dbReference type="PANTHER" id="PTHR33194:SF4">
    <property type="entry name" value="CCHC-TYPE DOMAIN-CONTAINING PROTEIN"/>
    <property type="match status" value="1"/>
</dbReference>
<dbReference type="InterPro" id="IPR005162">
    <property type="entry name" value="Retrotrans_gag_dom"/>
</dbReference>
<organism evidence="4 5">
    <name type="scientific">Lutzomyia longipalpis</name>
    <name type="common">Sand fly</name>
    <dbReference type="NCBI Taxonomy" id="7200"/>
    <lineage>
        <taxon>Eukaryota</taxon>
        <taxon>Metazoa</taxon>
        <taxon>Ecdysozoa</taxon>
        <taxon>Arthropoda</taxon>
        <taxon>Hexapoda</taxon>
        <taxon>Insecta</taxon>
        <taxon>Pterygota</taxon>
        <taxon>Neoptera</taxon>
        <taxon>Endopterygota</taxon>
        <taxon>Diptera</taxon>
        <taxon>Nematocera</taxon>
        <taxon>Psychodoidea</taxon>
        <taxon>Psychodidae</taxon>
        <taxon>Lutzomyia</taxon>
        <taxon>Lutzomyia</taxon>
    </lineage>
</organism>
<sequence>MTNNTYDSMYYSAFPHAVKLNSEQGVDKDGQKLLPPQILAPSAFWSEPIPSMQIPPIPQPPQLPPQLQEQLQQPMQPSLQENQLQQLLLLLQQQQKEIKEQKEQQQHQKAASSNVIFHTFIGAREIELLIREFNPSANSDLLATEWIKEIELLGKIYKWDPYLLMMYGTMRLGGVARMWYEYSLESIKNWEDFKRELINNFPRSIDSADILSKLIAKKRQSNETLEEYFHSIVKMGKRIKLPDETIKEYLIRGLEQSKDQIVLSSIGPCSLTEFLQHMQRLEMESRRN</sequence>
<evidence type="ECO:0000313" key="4">
    <source>
        <dbReference type="EnsemblMetazoa" id="LLOJ010009-PA"/>
    </source>
</evidence>
<proteinExistence type="predicted"/>
<feature type="region of interest" description="Disordered" evidence="2">
    <location>
        <begin position="50"/>
        <end position="72"/>
    </location>
</feature>
<dbReference type="AlphaFoldDB" id="A0A1B0CY11"/>
<accession>A0A1B0CY11</accession>
<dbReference type="Proteomes" id="UP000092461">
    <property type="component" value="Unassembled WGS sequence"/>
</dbReference>
<feature type="compositionally biased region" description="Pro residues" evidence="2">
    <location>
        <begin position="53"/>
        <end position="64"/>
    </location>
</feature>
<feature type="domain" description="Retrotransposon gag" evidence="3">
    <location>
        <begin position="169"/>
        <end position="255"/>
    </location>
</feature>
<dbReference type="VEuPathDB" id="VectorBase:LLOJ010009"/>
<name>A0A1B0CY11_LUTLO</name>
<dbReference type="Pfam" id="PF03732">
    <property type="entry name" value="Retrotrans_gag"/>
    <property type="match status" value="1"/>
</dbReference>
<keyword evidence="1" id="KW-0175">Coiled coil</keyword>
<evidence type="ECO:0000256" key="2">
    <source>
        <dbReference type="SAM" id="MobiDB-lite"/>
    </source>
</evidence>
<dbReference type="EMBL" id="AJWK01035251">
    <property type="status" value="NOT_ANNOTATED_CDS"/>
    <property type="molecule type" value="Genomic_DNA"/>
</dbReference>
<feature type="coiled-coil region" evidence="1">
    <location>
        <begin position="81"/>
        <end position="111"/>
    </location>
</feature>
<evidence type="ECO:0000256" key="1">
    <source>
        <dbReference type="SAM" id="Coils"/>
    </source>
</evidence>
<dbReference type="PANTHER" id="PTHR33194">
    <property type="entry name" value="ZINC KNUCKLE DOMAINCONTAINING PROTEIN"/>
    <property type="match status" value="1"/>
</dbReference>
<keyword evidence="5" id="KW-1185">Reference proteome</keyword>
<reference evidence="4" key="1">
    <citation type="submission" date="2020-05" db="UniProtKB">
        <authorList>
            <consortium name="EnsemblMetazoa"/>
        </authorList>
    </citation>
    <scope>IDENTIFICATION</scope>
    <source>
        <strain evidence="4">Jacobina</strain>
    </source>
</reference>
<evidence type="ECO:0000313" key="5">
    <source>
        <dbReference type="Proteomes" id="UP000092461"/>
    </source>
</evidence>
<evidence type="ECO:0000259" key="3">
    <source>
        <dbReference type="Pfam" id="PF03732"/>
    </source>
</evidence>
<dbReference type="VEuPathDB" id="VectorBase:LLONM1_000441"/>
<dbReference type="EnsemblMetazoa" id="LLOJ010009-RA">
    <property type="protein sequence ID" value="LLOJ010009-PA"/>
    <property type="gene ID" value="LLOJ010009"/>
</dbReference>
<protein>
    <recommendedName>
        <fullName evidence="3">Retrotransposon gag domain-containing protein</fullName>
    </recommendedName>
</protein>